<sequence length="183" mass="20806">MSSSTGQVEEVELVKIFGRLAEKMIFGDGSAGACCHSGCDDCEWRYSFDIMQAARPKWIPCYSENRFEDGREHIAKWSKLFNDENTITRDTLYERLREMKFEMPLGPSGYMTASQAELKDEALDLFWAKISANKDKVTPKQMSIRLRKMATPGEEGVMWSDFVASILHEADAEVEEDLDAIVV</sequence>
<evidence type="ECO:0000313" key="1">
    <source>
        <dbReference type="EMBL" id="EKX53690.1"/>
    </source>
</evidence>
<dbReference type="PaxDb" id="55529-EKX53690"/>
<dbReference type="EMBL" id="JH992969">
    <property type="protein sequence ID" value="EKX53690.1"/>
    <property type="molecule type" value="Genomic_DNA"/>
</dbReference>
<accession>L1JZQ6</accession>
<dbReference type="RefSeq" id="XP_005840670.1">
    <property type="nucleotide sequence ID" value="XM_005840613.1"/>
</dbReference>
<dbReference type="eggNOG" id="ENOG502S5J1">
    <property type="taxonomic scope" value="Eukaryota"/>
</dbReference>
<protein>
    <submittedName>
        <fullName evidence="1 2">Uncharacterized protein</fullName>
    </submittedName>
</protein>
<evidence type="ECO:0000313" key="3">
    <source>
        <dbReference type="Proteomes" id="UP000011087"/>
    </source>
</evidence>
<organism evidence="1">
    <name type="scientific">Guillardia theta (strain CCMP2712)</name>
    <name type="common">Cryptophyte</name>
    <dbReference type="NCBI Taxonomy" id="905079"/>
    <lineage>
        <taxon>Eukaryota</taxon>
        <taxon>Cryptophyceae</taxon>
        <taxon>Pyrenomonadales</taxon>
        <taxon>Geminigeraceae</taxon>
        <taxon>Guillardia</taxon>
    </lineage>
</organism>
<dbReference type="OMA" id="SAGMCCY"/>
<reference evidence="3" key="2">
    <citation type="submission" date="2012-11" db="EMBL/GenBank/DDBJ databases">
        <authorList>
            <person name="Kuo A."/>
            <person name="Curtis B.A."/>
            <person name="Tanifuji G."/>
            <person name="Burki F."/>
            <person name="Gruber A."/>
            <person name="Irimia M."/>
            <person name="Maruyama S."/>
            <person name="Arias M.C."/>
            <person name="Ball S.G."/>
            <person name="Gile G.H."/>
            <person name="Hirakawa Y."/>
            <person name="Hopkins J.F."/>
            <person name="Rensing S.A."/>
            <person name="Schmutz J."/>
            <person name="Symeonidi A."/>
            <person name="Elias M."/>
            <person name="Eveleigh R.J."/>
            <person name="Herman E.K."/>
            <person name="Klute M.J."/>
            <person name="Nakayama T."/>
            <person name="Obornik M."/>
            <person name="Reyes-Prieto A."/>
            <person name="Armbrust E.V."/>
            <person name="Aves S.J."/>
            <person name="Beiko R.G."/>
            <person name="Coutinho P."/>
            <person name="Dacks J.B."/>
            <person name="Durnford D.G."/>
            <person name="Fast N.M."/>
            <person name="Green B.R."/>
            <person name="Grisdale C."/>
            <person name="Hempe F."/>
            <person name="Henrissat B."/>
            <person name="Hoppner M.P."/>
            <person name="Ishida K.-I."/>
            <person name="Kim E."/>
            <person name="Koreny L."/>
            <person name="Kroth P.G."/>
            <person name="Liu Y."/>
            <person name="Malik S.-B."/>
            <person name="Maier U.G."/>
            <person name="McRose D."/>
            <person name="Mock T."/>
            <person name="Neilson J.A."/>
            <person name="Onodera N.T."/>
            <person name="Poole A.M."/>
            <person name="Pritham E.J."/>
            <person name="Richards T.A."/>
            <person name="Rocap G."/>
            <person name="Roy S.W."/>
            <person name="Sarai C."/>
            <person name="Schaack S."/>
            <person name="Shirato S."/>
            <person name="Slamovits C.H."/>
            <person name="Spencer D.F."/>
            <person name="Suzuki S."/>
            <person name="Worden A.Z."/>
            <person name="Zauner S."/>
            <person name="Barry K."/>
            <person name="Bell C."/>
            <person name="Bharti A.K."/>
            <person name="Crow J.A."/>
            <person name="Grimwood J."/>
            <person name="Kramer R."/>
            <person name="Lindquist E."/>
            <person name="Lucas S."/>
            <person name="Salamov A."/>
            <person name="McFadden G.I."/>
            <person name="Lane C.E."/>
            <person name="Keeling P.J."/>
            <person name="Gray M.W."/>
            <person name="Grigoriev I.V."/>
            <person name="Archibald J.M."/>
        </authorList>
    </citation>
    <scope>NUCLEOTIDE SEQUENCE</scope>
    <source>
        <strain evidence="3">CCMP2712</strain>
    </source>
</reference>
<reference evidence="1 3" key="1">
    <citation type="journal article" date="2012" name="Nature">
        <title>Algal genomes reveal evolutionary mosaicism and the fate of nucleomorphs.</title>
        <authorList>
            <consortium name="DOE Joint Genome Institute"/>
            <person name="Curtis B.A."/>
            <person name="Tanifuji G."/>
            <person name="Burki F."/>
            <person name="Gruber A."/>
            <person name="Irimia M."/>
            <person name="Maruyama S."/>
            <person name="Arias M.C."/>
            <person name="Ball S.G."/>
            <person name="Gile G.H."/>
            <person name="Hirakawa Y."/>
            <person name="Hopkins J.F."/>
            <person name="Kuo A."/>
            <person name="Rensing S.A."/>
            <person name="Schmutz J."/>
            <person name="Symeonidi A."/>
            <person name="Elias M."/>
            <person name="Eveleigh R.J."/>
            <person name="Herman E.K."/>
            <person name="Klute M.J."/>
            <person name="Nakayama T."/>
            <person name="Obornik M."/>
            <person name="Reyes-Prieto A."/>
            <person name="Armbrust E.V."/>
            <person name="Aves S.J."/>
            <person name="Beiko R.G."/>
            <person name="Coutinho P."/>
            <person name="Dacks J.B."/>
            <person name="Durnford D.G."/>
            <person name="Fast N.M."/>
            <person name="Green B.R."/>
            <person name="Grisdale C.J."/>
            <person name="Hempel F."/>
            <person name="Henrissat B."/>
            <person name="Hoppner M.P."/>
            <person name="Ishida K."/>
            <person name="Kim E."/>
            <person name="Koreny L."/>
            <person name="Kroth P.G."/>
            <person name="Liu Y."/>
            <person name="Malik S.B."/>
            <person name="Maier U.G."/>
            <person name="McRose D."/>
            <person name="Mock T."/>
            <person name="Neilson J.A."/>
            <person name="Onodera N.T."/>
            <person name="Poole A.M."/>
            <person name="Pritham E.J."/>
            <person name="Richards T.A."/>
            <person name="Rocap G."/>
            <person name="Roy S.W."/>
            <person name="Sarai C."/>
            <person name="Schaack S."/>
            <person name="Shirato S."/>
            <person name="Slamovits C.H."/>
            <person name="Spencer D.F."/>
            <person name="Suzuki S."/>
            <person name="Worden A.Z."/>
            <person name="Zauner S."/>
            <person name="Barry K."/>
            <person name="Bell C."/>
            <person name="Bharti A.K."/>
            <person name="Crow J.A."/>
            <person name="Grimwood J."/>
            <person name="Kramer R."/>
            <person name="Lindquist E."/>
            <person name="Lucas S."/>
            <person name="Salamov A."/>
            <person name="McFadden G.I."/>
            <person name="Lane C.E."/>
            <person name="Keeling P.J."/>
            <person name="Gray M.W."/>
            <person name="Grigoriev I.V."/>
            <person name="Archibald J.M."/>
        </authorList>
    </citation>
    <scope>NUCLEOTIDE SEQUENCE</scope>
    <source>
        <strain evidence="1 3">CCMP2712</strain>
    </source>
</reference>
<dbReference type="KEGG" id="gtt:GUITHDRAFT_100666"/>
<dbReference type="HOGENOM" id="CLU_1477772_0_0_1"/>
<proteinExistence type="predicted"/>
<keyword evidence="3" id="KW-1185">Reference proteome</keyword>
<dbReference type="AlphaFoldDB" id="L1JZQ6"/>
<dbReference type="EnsemblProtists" id="EKX53690">
    <property type="protein sequence ID" value="EKX53690"/>
    <property type="gene ID" value="GUITHDRAFT_100666"/>
</dbReference>
<reference evidence="2" key="3">
    <citation type="submission" date="2016-03" db="UniProtKB">
        <authorList>
            <consortium name="EnsemblProtists"/>
        </authorList>
    </citation>
    <scope>IDENTIFICATION</scope>
</reference>
<name>L1JZQ6_GUITC</name>
<evidence type="ECO:0000313" key="2">
    <source>
        <dbReference type="EnsemblProtists" id="EKX53690"/>
    </source>
</evidence>
<dbReference type="Proteomes" id="UP000011087">
    <property type="component" value="Unassembled WGS sequence"/>
</dbReference>
<dbReference type="GeneID" id="17310401"/>
<dbReference type="OrthoDB" id="196898at2759"/>
<gene>
    <name evidence="1" type="ORF">GUITHDRAFT_100666</name>
</gene>